<dbReference type="PANTHER" id="PTHR44329:SF298">
    <property type="entry name" value="MIXED LINEAGE KINASE DOMAIN-LIKE PROTEIN"/>
    <property type="match status" value="1"/>
</dbReference>
<dbReference type="SMART" id="SM00176">
    <property type="entry name" value="RAN"/>
    <property type="match status" value="1"/>
</dbReference>
<dbReference type="InterPro" id="IPR005225">
    <property type="entry name" value="Small_GTP-bd"/>
</dbReference>
<name>A0ABN8M3A8_9CNID</name>
<dbReference type="Gene3D" id="1.10.510.10">
    <property type="entry name" value="Transferase(Phosphotransferase) domain 1"/>
    <property type="match status" value="1"/>
</dbReference>
<keyword evidence="1 3" id="KW-0547">Nucleotide-binding</keyword>
<dbReference type="InterPro" id="IPR027417">
    <property type="entry name" value="P-loop_NTPase"/>
</dbReference>
<dbReference type="SUPFAM" id="SSF52540">
    <property type="entry name" value="P-loop containing nucleoside triphosphate hydrolases"/>
    <property type="match status" value="1"/>
</dbReference>
<feature type="binding site" evidence="3">
    <location>
        <position position="45"/>
    </location>
    <ligand>
        <name>ATP</name>
        <dbReference type="ChEBI" id="CHEBI:30616"/>
    </ligand>
</feature>
<dbReference type="PROSITE" id="PS51419">
    <property type="entry name" value="RAB"/>
    <property type="match status" value="1"/>
</dbReference>
<accession>A0ABN8M3A8</accession>
<dbReference type="EMBL" id="CALNXI010000283">
    <property type="protein sequence ID" value="CAH3023973.1"/>
    <property type="molecule type" value="Genomic_DNA"/>
</dbReference>
<dbReference type="PROSITE" id="PS50011">
    <property type="entry name" value="PROTEIN_KINASE_DOM"/>
    <property type="match status" value="1"/>
</dbReference>
<evidence type="ECO:0000256" key="2">
    <source>
        <dbReference type="ARBA" id="ARBA00022840"/>
    </source>
</evidence>
<dbReference type="Pfam" id="PF00069">
    <property type="entry name" value="Pkinase"/>
    <property type="match status" value="1"/>
</dbReference>
<dbReference type="SMART" id="SM00219">
    <property type="entry name" value="TyrKc"/>
    <property type="match status" value="1"/>
</dbReference>
<dbReference type="InterPro" id="IPR001806">
    <property type="entry name" value="Small_GTPase"/>
</dbReference>
<dbReference type="PROSITE" id="PS51421">
    <property type="entry name" value="RAS"/>
    <property type="match status" value="1"/>
</dbReference>
<reference evidence="5 6" key="1">
    <citation type="submission" date="2022-05" db="EMBL/GenBank/DDBJ databases">
        <authorList>
            <consortium name="Genoscope - CEA"/>
            <person name="William W."/>
        </authorList>
    </citation>
    <scope>NUCLEOTIDE SEQUENCE [LARGE SCALE GENOMIC DNA]</scope>
</reference>
<dbReference type="PANTHER" id="PTHR44329">
    <property type="entry name" value="SERINE/THREONINE-PROTEIN KINASE TNNI3K-RELATED"/>
    <property type="match status" value="1"/>
</dbReference>
<comment type="caution">
    <text evidence="5">The sequence shown here is derived from an EMBL/GenBank/DDBJ whole genome shotgun (WGS) entry which is preliminary data.</text>
</comment>
<proteinExistence type="predicted"/>
<dbReference type="InterPro" id="IPR008266">
    <property type="entry name" value="Tyr_kinase_AS"/>
</dbReference>
<evidence type="ECO:0000313" key="6">
    <source>
        <dbReference type="Proteomes" id="UP001159427"/>
    </source>
</evidence>
<dbReference type="InterPro" id="IPR011009">
    <property type="entry name" value="Kinase-like_dom_sf"/>
</dbReference>
<dbReference type="InterPro" id="IPR017441">
    <property type="entry name" value="Protein_kinase_ATP_BS"/>
</dbReference>
<dbReference type="CDD" id="cd00154">
    <property type="entry name" value="Rab"/>
    <property type="match status" value="1"/>
</dbReference>
<evidence type="ECO:0000313" key="5">
    <source>
        <dbReference type="EMBL" id="CAH3023973.1"/>
    </source>
</evidence>
<dbReference type="NCBIfam" id="TIGR00231">
    <property type="entry name" value="small_GTP"/>
    <property type="match status" value="1"/>
</dbReference>
<evidence type="ECO:0000256" key="3">
    <source>
        <dbReference type="PROSITE-ProRule" id="PRU10141"/>
    </source>
</evidence>
<protein>
    <recommendedName>
        <fullName evidence="4">Protein kinase domain-containing protein</fullName>
    </recommendedName>
</protein>
<dbReference type="Proteomes" id="UP001159427">
    <property type="component" value="Unassembled WGS sequence"/>
</dbReference>
<dbReference type="PRINTS" id="PR00449">
    <property type="entry name" value="RASTRNSFRMNG"/>
</dbReference>
<dbReference type="SUPFAM" id="SSF56112">
    <property type="entry name" value="Protein kinase-like (PK-like)"/>
    <property type="match status" value="1"/>
</dbReference>
<gene>
    <name evidence="5" type="ORF">PEVE_00021147</name>
</gene>
<keyword evidence="6" id="KW-1185">Reference proteome</keyword>
<dbReference type="InterPro" id="IPR000719">
    <property type="entry name" value="Prot_kinase_dom"/>
</dbReference>
<evidence type="ECO:0000259" key="4">
    <source>
        <dbReference type="PROSITE" id="PS50011"/>
    </source>
</evidence>
<dbReference type="PROSITE" id="PS00109">
    <property type="entry name" value="PROTEIN_KINASE_TYR"/>
    <property type="match status" value="1"/>
</dbReference>
<dbReference type="InterPro" id="IPR051681">
    <property type="entry name" value="Ser/Thr_Kinases-Pseudokinases"/>
</dbReference>
<sequence length="524" mass="59455">MSCAGAQEESLESHVKELVLKKEIGKGSYGKVYKAVWKGRDVAAKRFHSVFFQNGSCLQEHYMEEFQREWNVLKLLDHPNVVKLHTVLFPKGLSPIIITELLHCDLEKYIRESTTIPKIPEMKLICIALDVIEGLNYMHGLERPVVHRDLATKNILLTEHGNAKVADLGVAKIFEAGCEMHATNVPGTPLYTAPETYPVMKQFEVVGNARYGPKVDIFSFGAVVMAMIVGHEPSVWPLTPITKDGEMISEHVRRKRDITEMGEHFLKKLVLGCLENDSTLRPDIKDIKEELERHKWKVVKRSSLHEADEEVQIEKVGRQPLYDYKLKVLFIGDAGVGKSCLFNRFKNPFFNIFLSTTTTGIEIDRKSFKYGSKFVRLEVVDTAGQEQFFSLQAMYFRGVHGIFLVCDVTNRESFDHIPRWLNLAKTYCTESNALIIIIGNKTDQAEEREVSSEEGHEIARRNGLSYVEASALDVNTIEKMFKTMINLLTRSVDLGSIKIELGDANGKVNLKPMTKKSKCKCSRK</sequence>
<keyword evidence="2 3" id="KW-0067">ATP-binding</keyword>
<organism evidence="5 6">
    <name type="scientific">Porites evermanni</name>
    <dbReference type="NCBI Taxonomy" id="104178"/>
    <lineage>
        <taxon>Eukaryota</taxon>
        <taxon>Metazoa</taxon>
        <taxon>Cnidaria</taxon>
        <taxon>Anthozoa</taxon>
        <taxon>Hexacorallia</taxon>
        <taxon>Scleractinia</taxon>
        <taxon>Fungiina</taxon>
        <taxon>Poritidae</taxon>
        <taxon>Porites</taxon>
    </lineage>
</organism>
<dbReference type="Gene3D" id="3.40.50.300">
    <property type="entry name" value="P-loop containing nucleotide triphosphate hydrolases"/>
    <property type="match status" value="1"/>
</dbReference>
<dbReference type="PROSITE" id="PS00107">
    <property type="entry name" value="PROTEIN_KINASE_ATP"/>
    <property type="match status" value="1"/>
</dbReference>
<feature type="domain" description="Protein kinase" evidence="4">
    <location>
        <begin position="18"/>
        <end position="297"/>
    </location>
</feature>
<evidence type="ECO:0000256" key="1">
    <source>
        <dbReference type="ARBA" id="ARBA00022741"/>
    </source>
</evidence>
<dbReference type="InterPro" id="IPR020635">
    <property type="entry name" value="Tyr_kinase_cat_dom"/>
</dbReference>
<dbReference type="Gene3D" id="3.30.200.20">
    <property type="entry name" value="Phosphorylase Kinase, domain 1"/>
    <property type="match status" value="1"/>
</dbReference>
<dbReference type="SMART" id="SM00175">
    <property type="entry name" value="RAB"/>
    <property type="match status" value="1"/>
</dbReference>
<dbReference type="SMART" id="SM00173">
    <property type="entry name" value="RAS"/>
    <property type="match status" value="1"/>
</dbReference>
<dbReference type="SMART" id="SM00174">
    <property type="entry name" value="RHO"/>
    <property type="match status" value="1"/>
</dbReference>
<dbReference type="Pfam" id="PF00071">
    <property type="entry name" value="Ras"/>
    <property type="match status" value="1"/>
</dbReference>